<gene>
    <name evidence="1" type="ORF">g.108189</name>
</gene>
<accession>A0A2S2P2F3</accession>
<evidence type="ECO:0000313" key="1">
    <source>
        <dbReference type="EMBL" id="MBY23643.1"/>
    </source>
</evidence>
<dbReference type="EMBL" id="GGMR01011024">
    <property type="protein sequence ID" value="MBY23643.1"/>
    <property type="molecule type" value="Transcribed_RNA"/>
</dbReference>
<reference evidence="1" key="1">
    <citation type="submission" date="2018-04" db="EMBL/GenBank/DDBJ databases">
        <title>Transcriptome of Schizaphis graminum biotype I.</title>
        <authorList>
            <person name="Scully E.D."/>
            <person name="Geib S.M."/>
            <person name="Palmer N.A."/>
            <person name="Koch K."/>
            <person name="Bradshaw J."/>
            <person name="Heng-Moss T."/>
            <person name="Sarath G."/>
        </authorList>
    </citation>
    <scope>NUCLEOTIDE SEQUENCE</scope>
</reference>
<dbReference type="InterPro" id="IPR011011">
    <property type="entry name" value="Znf_FYVE_PHD"/>
</dbReference>
<sequence>MVDGNSESMNTSLFTPEYITAKGLEIIKSIVLGKLIPKVELVDIYKTTIRLPTPDREITMPTPRCGMQCPNIDEPCSIICSHCLLHYHPECVNMHADLKNADYICLHCQIKTKQNETRVQSSHTVTVVATEPEKLHVEPILIRQVHPSSSTQISKIEEPHYKIDEYTDENVII</sequence>
<proteinExistence type="predicted"/>
<dbReference type="SUPFAM" id="SSF57903">
    <property type="entry name" value="FYVE/PHD zinc finger"/>
    <property type="match status" value="1"/>
</dbReference>
<protein>
    <submittedName>
        <fullName evidence="1">Uncharacterized protein</fullName>
    </submittedName>
</protein>
<organism evidence="1">
    <name type="scientific">Schizaphis graminum</name>
    <name type="common">Green bug aphid</name>
    <dbReference type="NCBI Taxonomy" id="13262"/>
    <lineage>
        <taxon>Eukaryota</taxon>
        <taxon>Metazoa</taxon>
        <taxon>Ecdysozoa</taxon>
        <taxon>Arthropoda</taxon>
        <taxon>Hexapoda</taxon>
        <taxon>Insecta</taxon>
        <taxon>Pterygota</taxon>
        <taxon>Neoptera</taxon>
        <taxon>Paraneoptera</taxon>
        <taxon>Hemiptera</taxon>
        <taxon>Sternorrhyncha</taxon>
        <taxon>Aphidomorpha</taxon>
        <taxon>Aphidoidea</taxon>
        <taxon>Aphididae</taxon>
        <taxon>Aphidini</taxon>
        <taxon>Schizaphis</taxon>
    </lineage>
</organism>
<name>A0A2S2P2F3_SCHGA</name>
<dbReference type="AlphaFoldDB" id="A0A2S2P2F3"/>